<gene>
    <name evidence="1" type="ORF">K458DRAFT_169903</name>
</gene>
<organism evidence="1 2">
    <name type="scientific">Lentithecium fluviatile CBS 122367</name>
    <dbReference type="NCBI Taxonomy" id="1168545"/>
    <lineage>
        <taxon>Eukaryota</taxon>
        <taxon>Fungi</taxon>
        <taxon>Dikarya</taxon>
        <taxon>Ascomycota</taxon>
        <taxon>Pezizomycotina</taxon>
        <taxon>Dothideomycetes</taxon>
        <taxon>Pleosporomycetidae</taxon>
        <taxon>Pleosporales</taxon>
        <taxon>Massarineae</taxon>
        <taxon>Lentitheciaceae</taxon>
        <taxon>Lentithecium</taxon>
    </lineage>
</organism>
<proteinExistence type="predicted"/>
<name>A0A6G1JC11_9PLEO</name>
<reference evidence="1" key="1">
    <citation type="journal article" date="2020" name="Stud. Mycol.">
        <title>101 Dothideomycetes genomes: a test case for predicting lifestyles and emergence of pathogens.</title>
        <authorList>
            <person name="Haridas S."/>
            <person name="Albert R."/>
            <person name="Binder M."/>
            <person name="Bloem J."/>
            <person name="Labutti K."/>
            <person name="Salamov A."/>
            <person name="Andreopoulos B."/>
            <person name="Baker S."/>
            <person name="Barry K."/>
            <person name="Bills G."/>
            <person name="Bluhm B."/>
            <person name="Cannon C."/>
            <person name="Castanera R."/>
            <person name="Culley D."/>
            <person name="Daum C."/>
            <person name="Ezra D."/>
            <person name="Gonzalez J."/>
            <person name="Henrissat B."/>
            <person name="Kuo A."/>
            <person name="Liang C."/>
            <person name="Lipzen A."/>
            <person name="Lutzoni F."/>
            <person name="Magnuson J."/>
            <person name="Mondo S."/>
            <person name="Nolan M."/>
            <person name="Ohm R."/>
            <person name="Pangilinan J."/>
            <person name="Park H.-J."/>
            <person name="Ramirez L."/>
            <person name="Alfaro M."/>
            <person name="Sun H."/>
            <person name="Tritt A."/>
            <person name="Yoshinaga Y."/>
            <person name="Zwiers L.-H."/>
            <person name="Turgeon B."/>
            <person name="Goodwin S."/>
            <person name="Spatafora J."/>
            <person name="Crous P."/>
            <person name="Grigoriev I."/>
        </authorList>
    </citation>
    <scope>NUCLEOTIDE SEQUENCE</scope>
    <source>
        <strain evidence="1">CBS 122367</strain>
    </source>
</reference>
<evidence type="ECO:0000313" key="1">
    <source>
        <dbReference type="EMBL" id="KAF2687760.1"/>
    </source>
</evidence>
<keyword evidence="2" id="KW-1185">Reference proteome</keyword>
<sequence>MSDTSSIGFSYRPCSHQSFYATPHELFNLSRHFLFPFRWHECQGLGYTRRGLSGRCGLLSPFGISRLRWLFCSQCCLYLLCCTFLFAKSFVSKAFV</sequence>
<dbReference type="Proteomes" id="UP000799291">
    <property type="component" value="Unassembled WGS sequence"/>
</dbReference>
<dbReference type="EMBL" id="MU005574">
    <property type="protein sequence ID" value="KAF2687760.1"/>
    <property type="molecule type" value="Genomic_DNA"/>
</dbReference>
<protein>
    <submittedName>
        <fullName evidence="1">Uncharacterized protein</fullName>
    </submittedName>
</protein>
<accession>A0A6G1JC11</accession>
<dbReference type="AlphaFoldDB" id="A0A6G1JC11"/>
<evidence type="ECO:0000313" key="2">
    <source>
        <dbReference type="Proteomes" id="UP000799291"/>
    </source>
</evidence>